<accession>A0A1T4RCI5</accession>
<evidence type="ECO:0000313" key="1">
    <source>
        <dbReference type="EMBL" id="SKA13438.1"/>
    </source>
</evidence>
<gene>
    <name evidence="1" type="ORF">SAMN02745126_03761</name>
</gene>
<name>A0A1T4RCI5_9HYPH</name>
<keyword evidence="2" id="KW-1185">Reference proteome</keyword>
<proteinExistence type="predicted"/>
<reference evidence="2" key="1">
    <citation type="submission" date="2017-02" db="EMBL/GenBank/DDBJ databases">
        <authorList>
            <person name="Varghese N."/>
            <person name="Submissions S."/>
        </authorList>
    </citation>
    <scope>NUCLEOTIDE SEQUENCE [LARGE SCALE GENOMIC DNA]</scope>
    <source>
        <strain evidence="2">ATCC 27094</strain>
    </source>
</reference>
<dbReference type="EMBL" id="FUWJ01000004">
    <property type="protein sequence ID" value="SKA13438.1"/>
    <property type="molecule type" value="Genomic_DNA"/>
</dbReference>
<dbReference type="AlphaFoldDB" id="A0A1T4RCI5"/>
<organism evidence="1 2">
    <name type="scientific">Enhydrobacter aerosaccus</name>
    <dbReference type="NCBI Taxonomy" id="225324"/>
    <lineage>
        <taxon>Bacteria</taxon>
        <taxon>Pseudomonadati</taxon>
        <taxon>Pseudomonadota</taxon>
        <taxon>Alphaproteobacteria</taxon>
        <taxon>Hyphomicrobiales</taxon>
        <taxon>Enhydrobacter</taxon>
    </lineage>
</organism>
<protein>
    <submittedName>
        <fullName evidence="1">Uncharacterized protein</fullName>
    </submittedName>
</protein>
<dbReference type="STRING" id="225324.SAMN02745126_03761"/>
<dbReference type="Proteomes" id="UP000190092">
    <property type="component" value="Unassembled WGS sequence"/>
</dbReference>
<evidence type="ECO:0000313" key="2">
    <source>
        <dbReference type="Proteomes" id="UP000190092"/>
    </source>
</evidence>
<sequence length="85" mass="8989">MSAPMTDRLHDLQRAMRLIAHAVESLPENCRDVAANALLNIAAEAVVEDVGCAEAGRIFARLADHLHEGRQPPASGAVSLSGFDA</sequence>